<evidence type="ECO:0000313" key="2">
    <source>
        <dbReference type="EMBL" id="CAE7896903.1"/>
    </source>
</evidence>
<evidence type="ECO:0000256" key="1">
    <source>
        <dbReference type="ARBA" id="ARBA00022737"/>
    </source>
</evidence>
<keyword evidence="1" id="KW-0677">Repeat</keyword>
<sequence length="295" mass="31835">ALENIKLRQLHLQQNELYEEGTRQVIEALALQSNGTLAALSLGHDGIGVANVKALAEALRTNSALIELNLSHACLSSDDIIALAEAMKQNRTLKQLSLAGSKIGEERAFALLEALRISGVERRLDLTGCDLGKTHVALARAFRTGQVTVTHPALEFLCMLQDETLKELEEGQEMAMNINGRGRGLRYPGGSGDVEEFQKLFAPLCRALPELPKLRVLVLLLYGHESADGARALAAGLGQQTELERLTLNLRWNSLGRGPQLRAPRFAFLTSSLLAAASCKPTPSIVSISVLITGS</sequence>
<dbReference type="PANTHER" id="PTHR24111:SF0">
    <property type="entry name" value="LEUCINE-RICH REPEAT-CONTAINING PROTEIN"/>
    <property type="match status" value="1"/>
</dbReference>
<dbReference type="Gene3D" id="3.80.10.10">
    <property type="entry name" value="Ribonuclease Inhibitor"/>
    <property type="match status" value="2"/>
</dbReference>
<dbReference type="EMBL" id="CAJNJA010069061">
    <property type="protein sequence ID" value="CAE7896903.1"/>
    <property type="molecule type" value="Genomic_DNA"/>
</dbReference>
<dbReference type="OrthoDB" id="440492at2759"/>
<dbReference type="SUPFAM" id="SSF52047">
    <property type="entry name" value="RNI-like"/>
    <property type="match status" value="1"/>
</dbReference>
<comment type="caution">
    <text evidence="2">The sequence shown here is derived from an EMBL/GenBank/DDBJ whole genome shotgun (WGS) entry which is preliminary data.</text>
</comment>
<feature type="non-terminal residue" evidence="2">
    <location>
        <position position="295"/>
    </location>
</feature>
<accession>A0A813BAK3</accession>
<dbReference type="SMART" id="SM00368">
    <property type="entry name" value="LRR_RI"/>
    <property type="match status" value="4"/>
</dbReference>
<organism evidence="2 3">
    <name type="scientific">Symbiodinium necroappetens</name>
    <dbReference type="NCBI Taxonomy" id="1628268"/>
    <lineage>
        <taxon>Eukaryota</taxon>
        <taxon>Sar</taxon>
        <taxon>Alveolata</taxon>
        <taxon>Dinophyceae</taxon>
        <taxon>Suessiales</taxon>
        <taxon>Symbiodiniaceae</taxon>
        <taxon>Symbiodinium</taxon>
    </lineage>
</organism>
<reference evidence="2" key="1">
    <citation type="submission" date="2021-02" db="EMBL/GenBank/DDBJ databases">
        <authorList>
            <person name="Dougan E. K."/>
            <person name="Rhodes N."/>
            <person name="Thang M."/>
            <person name="Chan C."/>
        </authorList>
    </citation>
    <scope>NUCLEOTIDE SEQUENCE</scope>
</reference>
<dbReference type="InterPro" id="IPR052201">
    <property type="entry name" value="LRR-containing_regulator"/>
</dbReference>
<evidence type="ECO:0000313" key="3">
    <source>
        <dbReference type="Proteomes" id="UP000601435"/>
    </source>
</evidence>
<gene>
    <name evidence="2" type="primary">NLRC3</name>
    <name evidence="2" type="ORF">SNEC2469_LOCUS30058</name>
</gene>
<proteinExistence type="predicted"/>
<dbReference type="AlphaFoldDB" id="A0A813BAK3"/>
<keyword evidence="3" id="KW-1185">Reference proteome</keyword>
<dbReference type="InterPro" id="IPR032675">
    <property type="entry name" value="LRR_dom_sf"/>
</dbReference>
<name>A0A813BAK3_9DINO</name>
<protein>
    <submittedName>
        <fullName evidence="2">NLRC3 protein</fullName>
    </submittedName>
</protein>
<dbReference type="Proteomes" id="UP000601435">
    <property type="component" value="Unassembled WGS sequence"/>
</dbReference>
<dbReference type="PANTHER" id="PTHR24111">
    <property type="entry name" value="LEUCINE-RICH REPEAT-CONTAINING PROTEIN 34"/>
    <property type="match status" value="1"/>
</dbReference>